<comment type="caution">
    <text evidence="2">The sequence shown here is derived from an EMBL/GenBank/DDBJ whole genome shotgun (WGS) entry which is preliminary data.</text>
</comment>
<dbReference type="EMBL" id="MU839851">
    <property type="protein sequence ID" value="KAK1749897.1"/>
    <property type="molecule type" value="Genomic_DNA"/>
</dbReference>
<proteinExistence type="predicted"/>
<evidence type="ECO:0000313" key="2">
    <source>
        <dbReference type="EMBL" id="KAK1749897.1"/>
    </source>
</evidence>
<sequence length="728" mass="82347">MERTYRNLINPLPAKYNLANASITAPLQTCEACSVAWPDRSKAKNNIIKTGYERVDSYPDFPSLKTSSRNGCGLCWIIRKALRSSWAVRPMEEWGVGPLEEDNDEFADLLSEPWDGKVRIFNLSFGFVTFSDIDGTHATKGESACSDQRGGMVTSMMFEFGPVTPKAAEDGSVLHGEISQVLGFKVFDSVDIKSNVPNHQRMLPDQYTLSDRNISMIQTWIEDCESNHPSCRSFSSEPKFLPTRLINVGTRDKVPPHLVETKDMSTDGITYAALSHMWGDVLTAPPLQAMQYNYRQLMEYISPRRLPRNFLDAVETCRCIGIQYLWIDSLCILQDSTDDWMKEAQTMHLVYKYAKVTIVATSATSSHDGFLSRRLSAVPAVKIRYGPAEQTLVITPIDDHENGLRRGDIDGSKWNTRGWTMQERALSTRSIHFCNNKIYYECRGRLLSEENEAETFQVSFLWPRPPESVEYDDSVWYDRWTRAVIEYSKRRFTVQTDRVIAIKSIANEMAAHFPPGSYLAGQATWQGNIANELLWYVEAGIPRRLPDIPTWSWVSLDAHISFVKGTRSSSDPEQHLSGVPFSASYSFERERLCATGFLVDITRFEPVQDHHYTRASFPYDVVGGNNNRLFAHGMLDMDNRDNILGMEVLDLWYLHVSDEQRPSGLVLQRSPGFAVVNEFRRVGVATVFPLGEDLLDSEQFSPPLHANQGPRNTVAGGEVGAVHDLILL</sequence>
<protein>
    <submittedName>
        <fullName evidence="2">Heterokaryon incompatibility protein-domain-containing protein</fullName>
    </submittedName>
</protein>
<gene>
    <name evidence="2" type="ORF">QBC47DRAFT_332969</name>
</gene>
<dbReference type="Pfam" id="PF06985">
    <property type="entry name" value="HET"/>
    <property type="match status" value="1"/>
</dbReference>
<accession>A0AAJ0B1K6</accession>
<dbReference type="Proteomes" id="UP001239445">
    <property type="component" value="Unassembled WGS sequence"/>
</dbReference>
<reference evidence="2" key="1">
    <citation type="submission" date="2023-06" db="EMBL/GenBank/DDBJ databases">
        <title>Genome-scale phylogeny and comparative genomics of the fungal order Sordariales.</title>
        <authorList>
            <consortium name="Lawrence Berkeley National Laboratory"/>
            <person name="Hensen N."/>
            <person name="Bonometti L."/>
            <person name="Westerberg I."/>
            <person name="Brannstrom I.O."/>
            <person name="Guillou S."/>
            <person name="Cros-Aarteil S."/>
            <person name="Calhoun S."/>
            <person name="Haridas S."/>
            <person name="Kuo A."/>
            <person name="Mondo S."/>
            <person name="Pangilinan J."/>
            <person name="Riley R."/>
            <person name="Labutti K."/>
            <person name="Andreopoulos B."/>
            <person name="Lipzen A."/>
            <person name="Chen C."/>
            <person name="Yanf M."/>
            <person name="Daum C."/>
            <person name="Ng V."/>
            <person name="Clum A."/>
            <person name="Steindorff A."/>
            <person name="Ohm R."/>
            <person name="Martin F."/>
            <person name="Silar P."/>
            <person name="Natvig D."/>
            <person name="Lalanne C."/>
            <person name="Gautier V."/>
            <person name="Ament-Velasquez S.L."/>
            <person name="Kruys A."/>
            <person name="Hutchinson M.I."/>
            <person name="Powell A.J."/>
            <person name="Barry K."/>
            <person name="Miller A.N."/>
            <person name="Grigoriev I.V."/>
            <person name="Debuchy R."/>
            <person name="Gladieux P."/>
            <person name="Thoren M.H."/>
            <person name="Johannesson H."/>
        </authorList>
    </citation>
    <scope>NUCLEOTIDE SEQUENCE</scope>
    <source>
        <strain evidence="2">PSN4</strain>
    </source>
</reference>
<evidence type="ECO:0000313" key="3">
    <source>
        <dbReference type="Proteomes" id="UP001239445"/>
    </source>
</evidence>
<dbReference type="AlphaFoldDB" id="A0AAJ0B1K6"/>
<feature type="domain" description="Heterokaryon incompatibility" evidence="1">
    <location>
        <begin position="271"/>
        <end position="423"/>
    </location>
</feature>
<dbReference type="PANTHER" id="PTHR33112">
    <property type="entry name" value="DOMAIN PROTEIN, PUTATIVE-RELATED"/>
    <property type="match status" value="1"/>
</dbReference>
<dbReference type="PANTHER" id="PTHR33112:SF16">
    <property type="entry name" value="HETEROKARYON INCOMPATIBILITY DOMAIN-CONTAINING PROTEIN"/>
    <property type="match status" value="1"/>
</dbReference>
<organism evidence="2 3">
    <name type="scientific">Echria macrotheca</name>
    <dbReference type="NCBI Taxonomy" id="438768"/>
    <lineage>
        <taxon>Eukaryota</taxon>
        <taxon>Fungi</taxon>
        <taxon>Dikarya</taxon>
        <taxon>Ascomycota</taxon>
        <taxon>Pezizomycotina</taxon>
        <taxon>Sordariomycetes</taxon>
        <taxon>Sordariomycetidae</taxon>
        <taxon>Sordariales</taxon>
        <taxon>Schizotheciaceae</taxon>
        <taxon>Echria</taxon>
    </lineage>
</organism>
<dbReference type="InterPro" id="IPR010730">
    <property type="entry name" value="HET"/>
</dbReference>
<name>A0AAJ0B1K6_9PEZI</name>
<keyword evidence="3" id="KW-1185">Reference proteome</keyword>
<evidence type="ECO:0000259" key="1">
    <source>
        <dbReference type="Pfam" id="PF06985"/>
    </source>
</evidence>